<keyword evidence="3" id="KW-1185">Reference proteome</keyword>
<evidence type="ECO:0000313" key="3">
    <source>
        <dbReference type="Proteomes" id="UP001430377"/>
    </source>
</evidence>
<organism evidence="2 3">
    <name type="scientific">Haloarcula rubra</name>
    <dbReference type="NCBI Taxonomy" id="2487747"/>
    <lineage>
        <taxon>Archaea</taxon>
        <taxon>Methanobacteriati</taxon>
        <taxon>Methanobacteriota</taxon>
        <taxon>Stenosarchaea group</taxon>
        <taxon>Halobacteria</taxon>
        <taxon>Halobacteriales</taxon>
        <taxon>Haloarculaceae</taxon>
        <taxon>Haloarcula</taxon>
    </lineage>
</organism>
<comment type="caution">
    <text evidence="2">The sequence shown here is derived from an EMBL/GenBank/DDBJ whole genome shotgun (WGS) entry which is preliminary data.</text>
</comment>
<keyword evidence="1" id="KW-0812">Transmembrane</keyword>
<evidence type="ECO:0000256" key="1">
    <source>
        <dbReference type="SAM" id="Phobius"/>
    </source>
</evidence>
<keyword evidence="1" id="KW-1133">Transmembrane helix</keyword>
<evidence type="ECO:0000313" key="2">
    <source>
        <dbReference type="EMBL" id="MBX0322202.1"/>
    </source>
</evidence>
<keyword evidence="1" id="KW-0472">Membrane</keyword>
<accession>A0AAW4PMA3</accession>
<feature type="transmembrane region" description="Helical" evidence="1">
    <location>
        <begin position="41"/>
        <end position="59"/>
    </location>
</feature>
<dbReference type="RefSeq" id="WP_220617174.1">
    <property type="nucleotide sequence ID" value="NZ_RKLR01000001.1"/>
</dbReference>
<dbReference type="Proteomes" id="UP001430377">
    <property type="component" value="Unassembled WGS sequence"/>
</dbReference>
<proteinExistence type="predicted"/>
<feature type="transmembrane region" description="Helical" evidence="1">
    <location>
        <begin position="7"/>
        <end position="29"/>
    </location>
</feature>
<sequence>MAGILDAIYLVLAVGVAVVGLGALAKVVSDTEESGSRWLEVSAMLVALVFLLALGVEFLA</sequence>
<reference evidence="2 3" key="1">
    <citation type="submission" date="2021-06" db="EMBL/GenBank/DDBJ databases">
        <title>Halomicroarcula sp. a new haloarchaeum isolated from saline soil.</title>
        <authorList>
            <person name="Duran-Viseras A."/>
            <person name="Sanchez-Porro C."/>
            <person name="Ventosa A."/>
        </authorList>
    </citation>
    <scope>NUCLEOTIDE SEQUENCE [LARGE SCALE GENOMIC DNA]</scope>
    <source>
        <strain evidence="2 3">F13</strain>
    </source>
</reference>
<gene>
    <name evidence="2" type="ORF">EGH21_04050</name>
</gene>
<dbReference type="EMBL" id="RKLR01000001">
    <property type="protein sequence ID" value="MBX0322202.1"/>
    <property type="molecule type" value="Genomic_DNA"/>
</dbReference>
<name>A0AAW4PMA3_9EURY</name>
<protein>
    <submittedName>
        <fullName evidence="2">Uncharacterized protein</fullName>
    </submittedName>
</protein>
<dbReference type="AlphaFoldDB" id="A0AAW4PMA3"/>